<proteinExistence type="predicted"/>
<evidence type="ECO:0000313" key="1">
    <source>
        <dbReference type="EMBL" id="MFC4728926.1"/>
    </source>
</evidence>
<comment type="caution">
    <text evidence="1">The sequence shown here is derived from an EMBL/GenBank/DDBJ whole genome shotgun (WGS) entry which is preliminary data.</text>
</comment>
<dbReference type="RefSeq" id="WP_377004993.1">
    <property type="nucleotide sequence ID" value="NZ_JBHSGG010000033.1"/>
</dbReference>
<organism evidence="1 2">
    <name type="scientific">Coralloluteibacterium thermophilum</name>
    <dbReference type="NCBI Taxonomy" id="2707049"/>
    <lineage>
        <taxon>Bacteria</taxon>
        <taxon>Pseudomonadati</taxon>
        <taxon>Pseudomonadota</taxon>
        <taxon>Gammaproteobacteria</taxon>
        <taxon>Lysobacterales</taxon>
        <taxon>Lysobacteraceae</taxon>
        <taxon>Coralloluteibacterium</taxon>
    </lineage>
</organism>
<dbReference type="Pfam" id="PF07209">
    <property type="entry name" value="DUF1415"/>
    <property type="match status" value="1"/>
</dbReference>
<dbReference type="Proteomes" id="UP001595892">
    <property type="component" value="Unassembled WGS sequence"/>
</dbReference>
<sequence>MTALPNDAPDDAAVLAATRDWVERAVVGLNLCPFARAPLVRGRLRMRVSHARDEDALLGDLDAELGLLAESDPQEIETTLLVHPGVLQAFDAYNAFLDIADLAVRMRGLEGVVQVASFHPHYRFADAPADAIENFTNRSPYPILHLLRESSIDAAVAAVPDTDAIYQRNIETLRRLGRSGWDALWRTPDADA</sequence>
<gene>
    <name evidence="1" type="ORF">ACFO3Q_12190</name>
</gene>
<name>A0ABV9NKV6_9GAMM</name>
<keyword evidence="2" id="KW-1185">Reference proteome</keyword>
<reference evidence="2" key="1">
    <citation type="journal article" date="2019" name="Int. J. Syst. Evol. Microbiol.">
        <title>The Global Catalogue of Microorganisms (GCM) 10K type strain sequencing project: providing services to taxonomists for standard genome sequencing and annotation.</title>
        <authorList>
            <consortium name="The Broad Institute Genomics Platform"/>
            <consortium name="The Broad Institute Genome Sequencing Center for Infectious Disease"/>
            <person name="Wu L."/>
            <person name="Ma J."/>
        </authorList>
    </citation>
    <scope>NUCLEOTIDE SEQUENCE [LARGE SCALE GENOMIC DNA]</scope>
    <source>
        <strain evidence="2">CGMCC 1.13574</strain>
    </source>
</reference>
<accession>A0ABV9NKV6</accession>
<evidence type="ECO:0000313" key="2">
    <source>
        <dbReference type="Proteomes" id="UP001595892"/>
    </source>
</evidence>
<dbReference type="EMBL" id="JBHSGG010000033">
    <property type="protein sequence ID" value="MFC4728926.1"/>
    <property type="molecule type" value="Genomic_DNA"/>
</dbReference>
<dbReference type="InterPro" id="IPR009858">
    <property type="entry name" value="DUF1415"/>
</dbReference>
<protein>
    <submittedName>
        <fullName evidence="1">DUF1415 domain-containing protein</fullName>
    </submittedName>
</protein>